<evidence type="ECO:0000313" key="5">
    <source>
        <dbReference type="Proteomes" id="UP001367676"/>
    </source>
</evidence>
<reference evidence="4 5" key="1">
    <citation type="submission" date="2024-03" db="EMBL/GenBank/DDBJ databases">
        <title>Adaptation during the transition from Ophiocordyceps entomopathogen to insect associate is accompanied by gene loss and intensified selection.</title>
        <authorList>
            <person name="Ward C.M."/>
            <person name="Onetto C.A."/>
            <person name="Borneman A.R."/>
        </authorList>
    </citation>
    <scope>NUCLEOTIDE SEQUENCE [LARGE SCALE GENOMIC DNA]</scope>
    <source>
        <strain evidence="4">AWRI1</strain>
        <tissue evidence="4">Single Adult Female</tissue>
    </source>
</reference>
<organism evidence="4 5">
    <name type="scientific">Parthenolecanium corni</name>
    <dbReference type="NCBI Taxonomy" id="536013"/>
    <lineage>
        <taxon>Eukaryota</taxon>
        <taxon>Metazoa</taxon>
        <taxon>Ecdysozoa</taxon>
        <taxon>Arthropoda</taxon>
        <taxon>Hexapoda</taxon>
        <taxon>Insecta</taxon>
        <taxon>Pterygota</taxon>
        <taxon>Neoptera</taxon>
        <taxon>Paraneoptera</taxon>
        <taxon>Hemiptera</taxon>
        <taxon>Sternorrhyncha</taxon>
        <taxon>Coccoidea</taxon>
        <taxon>Coccidae</taxon>
        <taxon>Parthenolecanium</taxon>
    </lineage>
</organism>
<feature type="region of interest" description="Disordered" evidence="2">
    <location>
        <begin position="416"/>
        <end position="448"/>
    </location>
</feature>
<dbReference type="InterPro" id="IPR039931">
    <property type="entry name" value="EEIG1/2-like"/>
</dbReference>
<dbReference type="PANTHER" id="PTHR21456:SF1">
    <property type="entry name" value="C2 NT-TYPE DOMAIN-CONTAINING PROTEIN"/>
    <property type="match status" value="1"/>
</dbReference>
<evidence type="ECO:0000256" key="2">
    <source>
        <dbReference type="SAM" id="MobiDB-lite"/>
    </source>
</evidence>
<sequence length="615" mass="66954">MAFMMKKKRYKFIVQLCVEDLTAVPFLNAVLFVKVRLLDGGTFSETSSREEVRDHTVRWGAKFEIICKMSANASTGVLEPCYLRISVRKELKGGRSFQKLGFTDLNLAEFAGCGETTRRCLLEGYDSKYRQDNSMLRISINMNMLSGDVLFKVPSPSVKQKSLSTSSNETDLTITGSDRFSRDDFTGGSTSSGFGSLPKKRPPLLERLNSDSSNTIQNSDVPNDGCNHHVNDDTFKREENDSACHSRNSSSASHLSKLSHSRQSSSGESATGHVRSPSWPIPLISNFDLHNFATPLVPSPTTLLTVTPLSSRTNRSRLWSFNSSPLRLRKPLPKSPQPCCGPPSQPHKVGTGLGFLQPLQPAPPPSMPPPRQQSPQPSHLQLAQPLPSTPNSRAMAGVVTPTLPLNKCPSTNTFRFPPWSGPSPRAVSSPGLLPVTPDSPAPRTHGPSPLMHHGKYEGANCKLSSLINNSKIYDSSSDVESFLHVHNSKPSANTTSNALFSLSRRTSQITLSGSSCLSETGSLDRGKSALERRKKAAEESVTSGRVEITRVNTDTIIEQLIKSTNLEPSDENTSSTGLQLFISKDGATAIAVGGQDVKHQTSSGVFKKVVMEEHR</sequence>
<comment type="caution">
    <text evidence="4">The sequence shown here is derived from an EMBL/GenBank/DDBJ whole genome shotgun (WGS) entry which is preliminary data.</text>
</comment>
<feature type="domain" description="C2 NT-type" evidence="3">
    <location>
        <begin position="2"/>
        <end position="144"/>
    </location>
</feature>
<evidence type="ECO:0000256" key="1">
    <source>
        <dbReference type="ARBA" id="ARBA00034780"/>
    </source>
</evidence>
<comment type="similarity">
    <text evidence="1">Belongs to the EEIG family.</text>
</comment>
<feature type="compositionally biased region" description="Polar residues" evidence="2">
    <location>
        <begin position="158"/>
        <end position="178"/>
    </location>
</feature>
<dbReference type="PROSITE" id="PS51840">
    <property type="entry name" value="C2_NT"/>
    <property type="match status" value="1"/>
</dbReference>
<dbReference type="InterPro" id="IPR019448">
    <property type="entry name" value="NT-C2"/>
</dbReference>
<proteinExistence type="inferred from homology"/>
<feature type="compositionally biased region" description="Low complexity" evidence="2">
    <location>
        <begin position="186"/>
        <end position="197"/>
    </location>
</feature>
<feature type="region of interest" description="Disordered" evidence="2">
    <location>
        <begin position="158"/>
        <end position="277"/>
    </location>
</feature>
<feature type="compositionally biased region" description="Low complexity" evidence="2">
    <location>
        <begin position="373"/>
        <end position="386"/>
    </location>
</feature>
<dbReference type="Pfam" id="PF10358">
    <property type="entry name" value="NT-C2"/>
    <property type="match status" value="1"/>
</dbReference>
<protein>
    <recommendedName>
        <fullName evidence="3">C2 NT-type domain-containing protein</fullName>
    </recommendedName>
</protein>
<evidence type="ECO:0000259" key="3">
    <source>
        <dbReference type="PROSITE" id="PS51840"/>
    </source>
</evidence>
<name>A0AAN9TCJ0_9HEMI</name>
<feature type="region of interest" description="Disordered" evidence="2">
    <location>
        <begin position="326"/>
        <end position="392"/>
    </location>
</feature>
<feature type="compositionally biased region" description="Basic and acidic residues" evidence="2">
    <location>
        <begin position="226"/>
        <end position="244"/>
    </location>
</feature>
<feature type="compositionally biased region" description="Polar residues" evidence="2">
    <location>
        <begin position="210"/>
        <end position="221"/>
    </location>
</feature>
<feature type="compositionally biased region" description="Low complexity" evidence="2">
    <location>
        <begin position="245"/>
        <end position="266"/>
    </location>
</feature>
<keyword evidence="5" id="KW-1185">Reference proteome</keyword>
<feature type="compositionally biased region" description="Pro residues" evidence="2">
    <location>
        <begin position="333"/>
        <end position="345"/>
    </location>
</feature>
<dbReference type="PANTHER" id="PTHR21456">
    <property type="entry name" value="FAMILY WITH SEQUENCE SIMILARITY 102"/>
    <property type="match status" value="1"/>
</dbReference>
<dbReference type="Proteomes" id="UP001367676">
    <property type="component" value="Unassembled WGS sequence"/>
</dbReference>
<accession>A0AAN9TCJ0</accession>
<gene>
    <name evidence="4" type="ORF">V9T40_000924</name>
</gene>
<feature type="compositionally biased region" description="Pro residues" evidence="2">
    <location>
        <begin position="360"/>
        <end position="372"/>
    </location>
</feature>
<dbReference type="EMBL" id="JBBCAQ010000034">
    <property type="protein sequence ID" value="KAK7580295.1"/>
    <property type="molecule type" value="Genomic_DNA"/>
</dbReference>
<evidence type="ECO:0000313" key="4">
    <source>
        <dbReference type="EMBL" id="KAK7580295.1"/>
    </source>
</evidence>
<dbReference type="AlphaFoldDB" id="A0AAN9TCJ0"/>